<evidence type="ECO:0000256" key="4">
    <source>
        <dbReference type="ARBA" id="ARBA00022692"/>
    </source>
</evidence>
<reference evidence="9" key="1">
    <citation type="submission" date="2020-06" db="EMBL/GenBank/DDBJ databases">
        <title>Novel chitinolytic bacterium.</title>
        <authorList>
            <person name="Ungkulpasvich U."/>
            <person name="Kosugi A."/>
            <person name="Uke A."/>
        </authorList>
    </citation>
    <scope>NUCLEOTIDE SEQUENCE</scope>
    <source>
        <strain evidence="9">UUS1-1</strain>
    </source>
</reference>
<keyword evidence="5 7" id="KW-1133">Transmembrane helix</keyword>
<evidence type="ECO:0000313" key="10">
    <source>
        <dbReference type="Proteomes" id="UP000657177"/>
    </source>
</evidence>
<evidence type="ECO:0000256" key="1">
    <source>
        <dbReference type="ARBA" id="ARBA00004651"/>
    </source>
</evidence>
<comment type="caution">
    <text evidence="9">The sequence shown here is derived from an EMBL/GenBank/DDBJ whole genome shotgun (WGS) entry which is preliminary data.</text>
</comment>
<sequence length="291" mass="32760">MRNQPVPSAPVRKAVSVRSKLTAFLITLFLVLLALAVILPLLLPFMFVFKTRLEYNYHPWSWPTEIRWTNFIEAWRAIQIGQGLLNTIFVCLGAIVCTVPAAAMAGYIFARYRSKVTEVIFYFILAGYFVPVQMVLIPLYQLCGLLNITDTLPGLFLPMTAFGIPFWTIIYRSFFMRLPNELAEAARIDGAGHTNIFLRIMLPLAKPATVLATLLVFMGAWSDYLLSLIMINSAQNYTMQLRIAQFMNQYGVDHMPRYAAATIIAAAPTVILYIIGHRWIIQSTLAGALKG</sequence>
<feature type="transmembrane region" description="Helical" evidence="7">
    <location>
        <begin position="119"/>
        <end position="140"/>
    </location>
</feature>
<dbReference type="Gene3D" id="1.10.3720.10">
    <property type="entry name" value="MetI-like"/>
    <property type="match status" value="1"/>
</dbReference>
<feature type="transmembrane region" description="Helical" evidence="7">
    <location>
        <begin position="152"/>
        <end position="171"/>
    </location>
</feature>
<dbReference type="InterPro" id="IPR000515">
    <property type="entry name" value="MetI-like"/>
</dbReference>
<dbReference type="InterPro" id="IPR035906">
    <property type="entry name" value="MetI-like_sf"/>
</dbReference>
<gene>
    <name evidence="9" type="ORF">G5B42_02170</name>
</gene>
<evidence type="ECO:0000313" key="9">
    <source>
        <dbReference type="EMBL" id="MBA2132355.1"/>
    </source>
</evidence>
<dbReference type="GO" id="GO:0055085">
    <property type="term" value="P:transmembrane transport"/>
    <property type="evidence" value="ECO:0007669"/>
    <property type="project" value="InterPro"/>
</dbReference>
<evidence type="ECO:0000256" key="2">
    <source>
        <dbReference type="ARBA" id="ARBA00022448"/>
    </source>
</evidence>
<keyword evidence="6 7" id="KW-0472">Membrane</keyword>
<dbReference type="AlphaFoldDB" id="A0A8J6HYH2"/>
<name>A0A8J6HYH2_9FIRM</name>
<dbReference type="PROSITE" id="PS50928">
    <property type="entry name" value="ABC_TM1"/>
    <property type="match status" value="1"/>
</dbReference>
<comment type="similarity">
    <text evidence="7">Belongs to the binding-protein-dependent transport system permease family.</text>
</comment>
<evidence type="ECO:0000259" key="8">
    <source>
        <dbReference type="PROSITE" id="PS50928"/>
    </source>
</evidence>
<dbReference type="Pfam" id="PF00528">
    <property type="entry name" value="BPD_transp_1"/>
    <property type="match status" value="1"/>
</dbReference>
<dbReference type="SUPFAM" id="SSF161098">
    <property type="entry name" value="MetI-like"/>
    <property type="match status" value="1"/>
</dbReference>
<feature type="transmembrane region" description="Helical" evidence="7">
    <location>
        <begin position="258"/>
        <end position="275"/>
    </location>
</feature>
<evidence type="ECO:0000256" key="7">
    <source>
        <dbReference type="RuleBase" id="RU363032"/>
    </source>
</evidence>
<keyword evidence="3" id="KW-1003">Cell membrane</keyword>
<protein>
    <submittedName>
        <fullName evidence="9">Carbohydrate ABC transporter permease</fullName>
    </submittedName>
</protein>
<keyword evidence="4 7" id="KW-0812">Transmembrane</keyword>
<feature type="transmembrane region" description="Helical" evidence="7">
    <location>
        <begin position="84"/>
        <end position="107"/>
    </location>
</feature>
<proteinExistence type="inferred from homology"/>
<dbReference type="EMBL" id="JAAKDE010000003">
    <property type="protein sequence ID" value="MBA2132355.1"/>
    <property type="molecule type" value="Genomic_DNA"/>
</dbReference>
<accession>A0A8J6HYH2</accession>
<dbReference type="PANTHER" id="PTHR43744">
    <property type="entry name" value="ABC TRANSPORTER PERMEASE PROTEIN MG189-RELATED-RELATED"/>
    <property type="match status" value="1"/>
</dbReference>
<keyword evidence="2 7" id="KW-0813">Transport</keyword>
<comment type="subcellular location">
    <subcellularLocation>
        <location evidence="1 7">Cell membrane</location>
        <topology evidence="1 7">Multi-pass membrane protein</topology>
    </subcellularLocation>
</comment>
<feature type="domain" description="ABC transmembrane type-1" evidence="8">
    <location>
        <begin position="84"/>
        <end position="276"/>
    </location>
</feature>
<dbReference type="CDD" id="cd06261">
    <property type="entry name" value="TM_PBP2"/>
    <property type="match status" value="1"/>
</dbReference>
<dbReference type="PANTHER" id="PTHR43744:SF12">
    <property type="entry name" value="ABC TRANSPORTER PERMEASE PROTEIN MG189-RELATED"/>
    <property type="match status" value="1"/>
</dbReference>
<evidence type="ECO:0000256" key="5">
    <source>
        <dbReference type="ARBA" id="ARBA00022989"/>
    </source>
</evidence>
<dbReference type="Proteomes" id="UP000657177">
    <property type="component" value="Unassembled WGS sequence"/>
</dbReference>
<dbReference type="GO" id="GO:0005886">
    <property type="term" value="C:plasma membrane"/>
    <property type="evidence" value="ECO:0007669"/>
    <property type="project" value="UniProtKB-SubCell"/>
</dbReference>
<organism evidence="9 10">
    <name type="scientific">Capillibacterium thermochitinicola</name>
    <dbReference type="NCBI Taxonomy" id="2699427"/>
    <lineage>
        <taxon>Bacteria</taxon>
        <taxon>Bacillati</taxon>
        <taxon>Bacillota</taxon>
        <taxon>Capillibacterium</taxon>
    </lineage>
</organism>
<evidence type="ECO:0000256" key="3">
    <source>
        <dbReference type="ARBA" id="ARBA00022475"/>
    </source>
</evidence>
<keyword evidence="10" id="KW-1185">Reference proteome</keyword>
<evidence type="ECO:0000256" key="6">
    <source>
        <dbReference type="ARBA" id="ARBA00023136"/>
    </source>
</evidence>
<feature type="transmembrane region" description="Helical" evidence="7">
    <location>
        <begin position="21"/>
        <end position="49"/>
    </location>
</feature>